<organism evidence="1 2">
    <name type="scientific">Syphacia muris</name>
    <dbReference type="NCBI Taxonomy" id="451379"/>
    <lineage>
        <taxon>Eukaryota</taxon>
        <taxon>Metazoa</taxon>
        <taxon>Ecdysozoa</taxon>
        <taxon>Nematoda</taxon>
        <taxon>Chromadorea</taxon>
        <taxon>Rhabditida</taxon>
        <taxon>Spirurina</taxon>
        <taxon>Oxyuridomorpha</taxon>
        <taxon>Oxyuroidea</taxon>
        <taxon>Oxyuridae</taxon>
        <taxon>Syphacia</taxon>
    </lineage>
</organism>
<evidence type="ECO:0000313" key="2">
    <source>
        <dbReference type="WBParaSite" id="SMUV_0000440401-mRNA-1"/>
    </source>
</evidence>
<dbReference type="Proteomes" id="UP000046393">
    <property type="component" value="Unplaced"/>
</dbReference>
<keyword evidence="1" id="KW-1185">Reference proteome</keyword>
<accession>A0A0N5AIZ1</accession>
<sequence length="31" mass="3553">MVFIVMVDAYVIQVIEVISAKLRSVNMANWI</sequence>
<proteinExistence type="predicted"/>
<dbReference type="WBParaSite" id="SMUV_0000440401-mRNA-1">
    <property type="protein sequence ID" value="SMUV_0000440401-mRNA-1"/>
    <property type="gene ID" value="SMUV_0000440401"/>
</dbReference>
<name>A0A0N5AIZ1_9BILA</name>
<reference evidence="2" key="1">
    <citation type="submission" date="2017-02" db="UniProtKB">
        <authorList>
            <consortium name="WormBaseParasite"/>
        </authorList>
    </citation>
    <scope>IDENTIFICATION</scope>
</reference>
<protein>
    <submittedName>
        <fullName evidence="2">Uncharacterized protein</fullName>
    </submittedName>
</protein>
<evidence type="ECO:0000313" key="1">
    <source>
        <dbReference type="Proteomes" id="UP000046393"/>
    </source>
</evidence>
<dbReference type="AlphaFoldDB" id="A0A0N5AIZ1"/>